<evidence type="ECO:0000313" key="3">
    <source>
        <dbReference type="Proteomes" id="UP001529338"/>
    </source>
</evidence>
<reference evidence="2 3" key="1">
    <citation type="submission" date="2023-06" db="EMBL/GenBank/DDBJ databases">
        <title>Cellulomonas sp. MW4 Whole genome sequence.</title>
        <authorList>
            <person name="Park S."/>
        </authorList>
    </citation>
    <scope>NUCLEOTIDE SEQUENCE [LARGE SCALE GENOMIC DNA]</scope>
    <source>
        <strain evidence="2 3">MW4</strain>
    </source>
</reference>
<feature type="region of interest" description="Disordered" evidence="1">
    <location>
        <begin position="1"/>
        <end position="92"/>
    </location>
</feature>
<keyword evidence="3" id="KW-1185">Reference proteome</keyword>
<gene>
    <name evidence="2" type="ORF">QRT04_07180</name>
</gene>
<evidence type="ECO:0000256" key="1">
    <source>
        <dbReference type="SAM" id="MobiDB-lite"/>
    </source>
</evidence>
<organism evidence="2 3">
    <name type="scientific">Cellulomonas alba</name>
    <dbReference type="NCBI Taxonomy" id="3053467"/>
    <lineage>
        <taxon>Bacteria</taxon>
        <taxon>Bacillati</taxon>
        <taxon>Actinomycetota</taxon>
        <taxon>Actinomycetes</taxon>
        <taxon>Micrococcales</taxon>
        <taxon>Cellulomonadaceae</taxon>
        <taxon>Cellulomonas</taxon>
    </lineage>
</organism>
<sequence length="92" mass="9658">MTEPNPEAQDLPLPDHVLTGDDADAARARYGGSGPDPVRATAPRHRSGDPDDDRLDDDEDDQSADEVEPPVAFPAGGPMQGTAVPPGYVNPQ</sequence>
<dbReference type="Proteomes" id="UP001529338">
    <property type="component" value="Unassembled WGS sequence"/>
</dbReference>
<accession>A0ABT7SEU3</accession>
<dbReference type="RefSeq" id="WP_289454516.1">
    <property type="nucleotide sequence ID" value="NZ_JAUCGQ010000001.1"/>
</dbReference>
<proteinExistence type="predicted"/>
<protein>
    <submittedName>
        <fullName evidence="2">Uncharacterized protein</fullName>
    </submittedName>
</protein>
<comment type="caution">
    <text evidence="2">The sequence shown here is derived from an EMBL/GenBank/DDBJ whole genome shotgun (WGS) entry which is preliminary data.</text>
</comment>
<feature type="compositionally biased region" description="Acidic residues" evidence="1">
    <location>
        <begin position="50"/>
        <end position="68"/>
    </location>
</feature>
<evidence type="ECO:0000313" key="2">
    <source>
        <dbReference type="EMBL" id="MDM7854709.1"/>
    </source>
</evidence>
<name>A0ABT7SEU3_9CELL</name>
<dbReference type="EMBL" id="JAUCGQ010000001">
    <property type="protein sequence ID" value="MDM7854709.1"/>
    <property type="molecule type" value="Genomic_DNA"/>
</dbReference>